<proteinExistence type="predicted"/>
<organism evidence="2">
    <name type="scientific">Melanaphis sacchari</name>
    <dbReference type="NCBI Taxonomy" id="742174"/>
    <lineage>
        <taxon>Eukaryota</taxon>
        <taxon>Metazoa</taxon>
        <taxon>Ecdysozoa</taxon>
        <taxon>Arthropoda</taxon>
        <taxon>Hexapoda</taxon>
        <taxon>Insecta</taxon>
        <taxon>Pterygota</taxon>
        <taxon>Neoptera</taxon>
        <taxon>Paraneoptera</taxon>
        <taxon>Hemiptera</taxon>
        <taxon>Sternorrhyncha</taxon>
        <taxon>Aphidomorpha</taxon>
        <taxon>Aphidoidea</taxon>
        <taxon>Aphididae</taxon>
        <taxon>Aphidini</taxon>
        <taxon>Melanaphis</taxon>
    </lineage>
</organism>
<dbReference type="GO" id="GO:0005634">
    <property type="term" value="C:nucleus"/>
    <property type="evidence" value="ECO:0007669"/>
    <property type="project" value="TreeGrafter"/>
</dbReference>
<gene>
    <name evidence="2" type="primary">PELP1_0</name>
</gene>
<dbReference type="PANTHER" id="PTHR34105:SF1">
    <property type="entry name" value="PROLINE-, GLUTAMIC ACID- AND LEUCINE-RICH PROTEIN 1"/>
    <property type="match status" value="1"/>
</dbReference>
<sequence>MNLQITSLKADEAVNWFQKRLKNAVNYGLTSEECKMFEIFITSTLADVDIKKQIINTVLPTFFENLISRKVNKSTIDAQASIIRLFMKYYGGTCNQFKNILDKFTSKTLSECFNEENIVFKVTKYLALSPQYGGRGQQGINHAEAWTNQFNDYLYSANYFLNQLYTNVNFFFGLDVTDQYEGKFDISIFKLSEIAQMTPKERYEKLTSLFIFFNTAIQSMLLSMFSTVKHLDPNKVIQFALSTLSVTSEKLNATMMTEDVIALDSVLWKLHSSAIKTISALIKCCGRILIPQGTLICRILLQSLNMTHFNSTNSQYGTTRSKLQQRVLTYQVLCSWQSVAGSQSSLELFSESLTSGILFDIKFDKPSLNLVVDKQTGNKKRKSGALNQKIMNQRDTIVMHDYHANKTVCNEAHKTLQLFLNTLSSNLKVLQFKIFQSTIMGLLLEIIKCQRPNDYPLPYYDDLCRLNLYKSLLAMIISPHPQCITHTSVALRVFTFGTTDRNEKIKEVCRSSLSELEHIIRPRNDTLFFPLENEIEIPPCAQNTIPENKTHFLNETIEDLTIPIQINEFKNVNTENVQPNEILQPTQNIVSENKIHVLNEIVKDSTTPIKAKESKIINNENVQPNTISQLAQNTIPENKTICSNKIVEDSTLSVDTKELNNLNTKHNIQSNTVIESMDADNSMDSSTSNESPIKNVPEEENYTDMLNDFIDSD</sequence>
<dbReference type="EMBL" id="GFXV01007746">
    <property type="protein sequence ID" value="MBW19551.1"/>
    <property type="molecule type" value="Transcribed_RNA"/>
</dbReference>
<dbReference type="AlphaFoldDB" id="A0A2H8U0J7"/>
<dbReference type="OrthoDB" id="20900at2759"/>
<evidence type="ECO:0000256" key="1">
    <source>
        <dbReference type="SAM" id="MobiDB-lite"/>
    </source>
</evidence>
<reference evidence="2" key="1">
    <citation type="submission" date="2017-10" db="EMBL/GenBank/DDBJ databases">
        <title>Transcriptome Assembly of Sugarcane Aphid Adults.</title>
        <authorList>
            <person name="Scully E.D."/>
            <person name="Palmer N.A."/>
            <person name="Geib S.M."/>
            <person name="Sarath G."/>
            <person name="Sattler S.E."/>
        </authorList>
    </citation>
    <scope>NUCLEOTIDE SEQUENCE</scope>
    <source>
        <tissue evidence="2">Whole body</tissue>
    </source>
</reference>
<name>A0A2H8U0J7_9HEMI</name>
<evidence type="ECO:0000313" key="2">
    <source>
        <dbReference type="EMBL" id="MBW19551.1"/>
    </source>
</evidence>
<protein>
    <submittedName>
        <fullName evidence="2">Proline-, glutamic acid-and leucine-rich protein 1</fullName>
    </submittedName>
</protein>
<accession>A0A2H8U0J7</accession>
<feature type="region of interest" description="Disordered" evidence="1">
    <location>
        <begin position="679"/>
        <end position="700"/>
    </location>
</feature>
<dbReference type="PANTHER" id="PTHR34105">
    <property type="entry name" value="PROLINE-, GLUTAMIC ACID- AND LEUCINE-RICH PROTEIN 1"/>
    <property type="match status" value="1"/>
</dbReference>
<feature type="compositionally biased region" description="Polar residues" evidence="1">
    <location>
        <begin position="682"/>
        <end position="692"/>
    </location>
</feature>
<dbReference type="GO" id="GO:0006364">
    <property type="term" value="P:rRNA processing"/>
    <property type="evidence" value="ECO:0007669"/>
    <property type="project" value="TreeGrafter"/>
</dbReference>